<dbReference type="SUPFAM" id="SSF101473">
    <property type="entry name" value="DhaL-like"/>
    <property type="match status" value="1"/>
</dbReference>
<keyword evidence="2 4" id="KW-0418">Kinase</keyword>
<dbReference type="InterPro" id="IPR050861">
    <property type="entry name" value="Dihydroxyacetone_Kinase"/>
</dbReference>
<evidence type="ECO:0000313" key="4">
    <source>
        <dbReference type="EMBL" id="CAA9537790.1"/>
    </source>
</evidence>
<protein>
    <submittedName>
        <fullName evidence="4">Dihydroxyacetone kinase, ADP-binding subunit</fullName>
        <ecNumber evidence="4">2.7.1.29</ecNumber>
    </submittedName>
</protein>
<accession>A0A6J4U140</accession>
<dbReference type="GO" id="GO:0019563">
    <property type="term" value="P:glycerol catabolic process"/>
    <property type="evidence" value="ECO:0007669"/>
    <property type="project" value="TreeGrafter"/>
</dbReference>
<name>A0A6J4U140_9BACT</name>
<sequence>MRDNDADGGRLAQTILAHVLAAVEARELELGRLDAAAGDGDHGAGMVRGLRAAVAAADGPEGVAGDILARAGTGFTDAAGGASGALVGSWIGAIGRSLAGADRLDVAAVADALDAGQAMIQRLGKAKPGDKTMLDTLDPFLRALRRAVETGATLDAAWAAALPEAEAGMRATAEMIAKRGRAARLGERSRGHVDAGAMSLLIILTAVGDVIRQQAA</sequence>
<evidence type="ECO:0000259" key="3">
    <source>
        <dbReference type="PROSITE" id="PS51480"/>
    </source>
</evidence>
<reference evidence="4" key="1">
    <citation type="submission" date="2020-02" db="EMBL/GenBank/DDBJ databases">
        <authorList>
            <person name="Meier V. D."/>
        </authorList>
    </citation>
    <scope>NUCLEOTIDE SEQUENCE</scope>
    <source>
        <strain evidence="4">AVDCRST_MAG73</strain>
    </source>
</reference>
<organism evidence="4">
    <name type="scientific">uncultured Thermomicrobiales bacterium</name>
    <dbReference type="NCBI Taxonomy" id="1645740"/>
    <lineage>
        <taxon>Bacteria</taxon>
        <taxon>Pseudomonadati</taxon>
        <taxon>Thermomicrobiota</taxon>
        <taxon>Thermomicrobia</taxon>
        <taxon>Thermomicrobiales</taxon>
        <taxon>environmental samples</taxon>
    </lineage>
</organism>
<dbReference type="EC" id="2.7.1.29" evidence="4"/>
<dbReference type="InterPro" id="IPR036117">
    <property type="entry name" value="DhaL_dom_sf"/>
</dbReference>
<dbReference type="PANTHER" id="PTHR28629:SF4">
    <property type="entry name" value="TRIOKINASE_FMN CYCLASE"/>
    <property type="match status" value="1"/>
</dbReference>
<dbReference type="NCBIfam" id="TIGR02365">
    <property type="entry name" value="dha_L_ycgS"/>
    <property type="match status" value="1"/>
</dbReference>
<dbReference type="PROSITE" id="PS51480">
    <property type="entry name" value="DHAL"/>
    <property type="match status" value="1"/>
</dbReference>
<dbReference type="EMBL" id="CADCWE010000097">
    <property type="protein sequence ID" value="CAA9537790.1"/>
    <property type="molecule type" value="Genomic_DNA"/>
</dbReference>
<dbReference type="Pfam" id="PF02734">
    <property type="entry name" value="Dak2"/>
    <property type="match status" value="1"/>
</dbReference>
<dbReference type="AlphaFoldDB" id="A0A6J4U140"/>
<dbReference type="InterPro" id="IPR004007">
    <property type="entry name" value="DhaL_dom"/>
</dbReference>
<keyword evidence="1 4" id="KW-0808">Transferase</keyword>
<proteinExistence type="predicted"/>
<evidence type="ECO:0000256" key="2">
    <source>
        <dbReference type="ARBA" id="ARBA00022777"/>
    </source>
</evidence>
<dbReference type="InterPro" id="IPR012737">
    <property type="entry name" value="DhaK_L_YcgS"/>
</dbReference>
<gene>
    <name evidence="4" type="ORF">AVDCRST_MAG73-1587</name>
</gene>
<feature type="domain" description="DhaL" evidence="3">
    <location>
        <begin position="10"/>
        <end position="209"/>
    </location>
</feature>
<dbReference type="Gene3D" id="1.25.40.340">
    <property type="match status" value="1"/>
</dbReference>
<dbReference type="FunFam" id="1.25.40.340:FF:000002">
    <property type="entry name" value="Dihydroxyacetone kinase, L subunit"/>
    <property type="match status" value="1"/>
</dbReference>
<evidence type="ECO:0000256" key="1">
    <source>
        <dbReference type="ARBA" id="ARBA00022679"/>
    </source>
</evidence>
<dbReference type="GO" id="GO:0004371">
    <property type="term" value="F:glycerone kinase activity"/>
    <property type="evidence" value="ECO:0007669"/>
    <property type="project" value="UniProtKB-EC"/>
</dbReference>
<dbReference type="SMART" id="SM01120">
    <property type="entry name" value="Dak2"/>
    <property type="match status" value="1"/>
</dbReference>
<dbReference type="PANTHER" id="PTHR28629">
    <property type="entry name" value="TRIOKINASE/FMN CYCLASE"/>
    <property type="match status" value="1"/>
</dbReference>
<dbReference type="GO" id="GO:0005829">
    <property type="term" value="C:cytosol"/>
    <property type="evidence" value="ECO:0007669"/>
    <property type="project" value="TreeGrafter"/>
</dbReference>